<protein>
    <submittedName>
        <fullName evidence="1">Uncharacterized protein</fullName>
    </submittedName>
</protein>
<dbReference type="Proteomes" id="UP000885382">
    <property type="component" value="Unassembled WGS sequence"/>
</dbReference>
<name>A0A1X0PN17_ECOLX</name>
<dbReference type="EMBL" id="RTJF01000024">
    <property type="protein sequence ID" value="MJL94848.1"/>
    <property type="molecule type" value="Genomic_DNA"/>
</dbReference>
<dbReference type="AlphaFoldDB" id="A0A1X0PN17"/>
<sequence length="74" mass="8749">MGATVPALCVTVRKLSDIFIHSQRFKWNVFYHFIERIKGVVPRLNHDPRHTFLIKLLINHQELIKTGVRRIKVC</sequence>
<evidence type="ECO:0000313" key="1">
    <source>
        <dbReference type="EMBL" id="MJL94848.1"/>
    </source>
</evidence>
<gene>
    <name evidence="1" type="ORF">DNX30_19160</name>
</gene>
<comment type="caution">
    <text evidence="1">The sequence shown here is derived from an EMBL/GenBank/DDBJ whole genome shotgun (WGS) entry which is preliminary data.</text>
</comment>
<accession>A0A1X0PN17</accession>
<organism evidence="1">
    <name type="scientific">Escherichia coli</name>
    <dbReference type="NCBI Taxonomy" id="562"/>
    <lineage>
        <taxon>Bacteria</taxon>
        <taxon>Pseudomonadati</taxon>
        <taxon>Pseudomonadota</taxon>
        <taxon>Gammaproteobacteria</taxon>
        <taxon>Enterobacterales</taxon>
        <taxon>Enterobacteriaceae</taxon>
        <taxon>Escherichia</taxon>
    </lineage>
</organism>
<proteinExistence type="predicted"/>
<reference evidence="1" key="1">
    <citation type="submission" date="2018-06" db="EMBL/GenBank/DDBJ databases">
        <authorList>
            <person name="Ashton P.M."/>
            <person name="Dallman T."/>
            <person name="Nair S."/>
            <person name="De Pinna E."/>
            <person name="Peters T."/>
            <person name="Grant K."/>
        </authorList>
    </citation>
    <scope>NUCLEOTIDE SEQUENCE [LARGE SCALE GENOMIC DNA]</scope>
    <source>
        <strain evidence="1">462023</strain>
    </source>
</reference>